<organism evidence="2 3">
    <name type="scientific">Archangium gephyra</name>
    <dbReference type="NCBI Taxonomy" id="48"/>
    <lineage>
        <taxon>Bacteria</taxon>
        <taxon>Pseudomonadati</taxon>
        <taxon>Myxococcota</taxon>
        <taxon>Myxococcia</taxon>
        <taxon>Myxococcales</taxon>
        <taxon>Cystobacterineae</taxon>
        <taxon>Archangiaceae</taxon>
        <taxon>Archangium</taxon>
    </lineage>
</organism>
<feature type="region of interest" description="Disordered" evidence="1">
    <location>
        <begin position="37"/>
        <end position="60"/>
    </location>
</feature>
<dbReference type="EMBL" id="QFQP01000001">
    <property type="protein sequence ID" value="PZR18631.1"/>
    <property type="molecule type" value="Genomic_DNA"/>
</dbReference>
<comment type="caution">
    <text evidence="2">The sequence shown here is derived from an EMBL/GenBank/DDBJ whole genome shotgun (WGS) entry which is preliminary data.</text>
</comment>
<dbReference type="AlphaFoldDB" id="A0A2W5W613"/>
<evidence type="ECO:0000256" key="1">
    <source>
        <dbReference type="SAM" id="MobiDB-lite"/>
    </source>
</evidence>
<dbReference type="Proteomes" id="UP000249061">
    <property type="component" value="Unassembled WGS sequence"/>
</dbReference>
<accession>A0A2W5W613</accession>
<evidence type="ECO:0000313" key="3">
    <source>
        <dbReference type="Proteomes" id="UP000249061"/>
    </source>
</evidence>
<name>A0A2W5W613_9BACT</name>
<protein>
    <submittedName>
        <fullName evidence="2">Uncharacterized protein</fullName>
    </submittedName>
</protein>
<gene>
    <name evidence="2" type="ORF">DI536_01760</name>
</gene>
<evidence type="ECO:0000313" key="2">
    <source>
        <dbReference type="EMBL" id="PZR18631.1"/>
    </source>
</evidence>
<feature type="compositionally biased region" description="Polar residues" evidence="1">
    <location>
        <begin position="49"/>
        <end position="60"/>
    </location>
</feature>
<reference evidence="2 3" key="1">
    <citation type="submission" date="2017-08" db="EMBL/GenBank/DDBJ databases">
        <title>Infants hospitalized years apart are colonized by the same room-sourced microbial strains.</title>
        <authorList>
            <person name="Brooks B."/>
            <person name="Olm M.R."/>
            <person name="Firek B.A."/>
            <person name="Baker R."/>
            <person name="Thomas B.C."/>
            <person name="Morowitz M.J."/>
            <person name="Banfield J.F."/>
        </authorList>
    </citation>
    <scope>NUCLEOTIDE SEQUENCE [LARGE SCALE GENOMIC DNA]</scope>
    <source>
        <strain evidence="2">S2_003_000_R2_14</strain>
    </source>
</reference>
<sequence length="60" mass="6743">MDFFAELAGRWNAEPRNRATVIAATFAHALAHVGRRPEVTGEQLRHSMKSNTQSPRISRP</sequence>
<proteinExistence type="predicted"/>